<feature type="binding site" evidence="5">
    <location>
        <position position="65"/>
    </location>
    <ligand>
        <name>substrate</name>
    </ligand>
</feature>
<evidence type="ECO:0000313" key="8">
    <source>
        <dbReference type="EMBL" id="PWR21671.1"/>
    </source>
</evidence>
<dbReference type="GO" id="GO:0016829">
    <property type="term" value="F:lyase activity"/>
    <property type="evidence" value="ECO:0007669"/>
    <property type="project" value="UniProtKB-KW"/>
</dbReference>
<reference evidence="9" key="1">
    <citation type="submission" date="2018-05" db="EMBL/GenBank/DDBJ databases">
        <title>Zavarzinia sp. HR-AS.</title>
        <authorList>
            <person name="Lee Y."/>
            <person name="Jeon C.O."/>
        </authorList>
    </citation>
    <scope>NUCLEOTIDE SEQUENCE [LARGE SCALE GENOMIC DNA]</scope>
    <source>
        <strain evidence="9">DSM 1231</strain>
    </source>
</reference>
<proteinExistence type="inferred from homology"/>
<name>A0A317E4U4_9PROT</name>
<dbReference type="InterPro" id="IPR005000">
    <property type="entry name" value="Aldolase/citrate-lyase_domain"/>
</dbReference>
<dbReference type="Proteomes" id="UP000246077">
    <property type="component" value="Unassembled WGS sequence"/>
</dbReference>
<dbReference type="OrthoDB" id="9800547at2"/>
<evidence type="ECO:0000256" key="4">
    <source>
        <dbReference type="ARBA" id="ARBA00022842"/>
    </source>
</evidence>
<keyword evidence="4 6" id="KW-0460">Magnesium</keyword>
<dbReference type="InterPro" id="IPR040442">
    <property type="entry name" value="Pyrv_kinase-like_dom_sf"/>
</dbReference>
<dbReference type="SUPFAM" id="SSF51621">
    <property type="entry name" value="Phosphoenolpyruvate/pyruvate domain"/>
    <property type="match status" value="1"/>
</dbReference>
<dbReference type="Gene3D" id="3.20.20.60">
    <property type="entry name" value="Phosphoenolpyruvate-binding domains"/>
    <property type="match status" value="1"/>
</dbReference>
<dbReference type="EMBL" id="QGLF01000002">
    <property type="protein sequence ID" value="PWR21671.1"/>
    <property type="molecule type" value="Genomic_DNA"/>
</dbReference>
<feature type="binding site" evidence="5">
    <location>
        <position position="126"/>
    </location>
    <ligand>
        <name>substrate</name>
    </ligand>
</feature>
<dbReference type="Pfam" id="PF03328">
    <property type="entry name" value="HpcH_HpaI"/>
    <property type="match status" value="1"/>
</dbReference>
<evidence type="ECO:0000259" key="7">
    <source>
        <dbReference type="Pfam" id="PF03328"/>
    </source>
</evidence>
<dbReference type="PANTHER" id="PTHR32308">
    <property type="entry name" value="LYASE BETA SUBUNIT, PUTATIVE (AFU_ORTHOLOGUE AFUA_4G13030)-RELATED"/>
    <property type="match status" value="1"/>
</dbReference>
<keyword evidence="9" id="KW-1185">Reference proteome</keyword>
<dbReference type="InterPro" id="IPR015813">
    <property type="entry name" value="Pyrv/PenolPyrv_kinase-like_dom"/>
</dbReference>
<evidence type="ECO:0000256" key="3">
    <source>
        <dbReference type="ARBA" id="ARBA00022723"/>
    </source>
</evidence>
<feature type="binding site" evidence="6">
    <location>
        <position position="153"/>
    </location>
    <ligand>
        <name>Mg(2+)</name>
        <dbReference type="ChEBI" id="CHEBI:18420"/>
    </ligand>
</feature>
<gene>
    <name evidence="8" type="ORF">DKG75_06630</name>
</gene>
<dbReference type="RefSeq" id="WP_109920316.1">
    <property type="nucleotide sequence ID" value="NZ_QGLF01000002.1"/>
</dbReference>
<dbReference type="PIRSF" id="PIRSF015582">
    <property type="entry name" value="Cit_lyase_B"/>
    <property type="match status" value="1"/>
</dbReference>
<organism evidence="8 9">
    <name type="scientific">Zavarzinia compransoris</name>
    <dbReference type="NCBI Taxonomy" id="1264899"/>
    <lineage>
        <taxon>Bacteria</taxon>
        <taxon>Pseudomonadati</taxon>
        <taxon>Pseudomonadota</taxon>
        <taxon>Alphaproteobacteria</taxon>
        <taxon>Rhodospirillales</taxon>
        <taxon>Zavarziniaceae</taxon>
        <taxon>Zavarzinia</taxon>
    </lineage>
</organism>
<dbReference type="InterPro" id="IPR011206">
    <property type="entry name" value="Citrate_lyase_beta/mcl1/mcl2"/>
</dbReference>
<protein>
    <submittedName>
        <fullName evidence="8">CoA ester lyase</fullName>
    </submittedName>
</protein>
<evidence type="ECO:0000256" key="6">
    <source>
        <dbReference type="PIRSR" id="PIRSR015582-2"/>
    </source>
</evidence>
<accession>A0A317E4U4</accession>
<sequence>MIPRSWLFVPGDSPAKMAKAMAGPADALILDLEDSVAPGRKTLARDAVAEFLRAPRAAGPVPWIRINPLRGGEAEADLAAVASAAPAGIVLPKAEGGEDVAALVRLLYRAGGDAAAAIPILPIVTETPRALFRLDGYGGSSPRLAGLTWGAEDLSAAVGAVSARTGTGALTPLYDLARSLCLAAAAAAGVTAIETVYPDFRDLDGLAAYAARGRRDGFVGMMAIHPAQVSVINAAFTPGAAELAEARRIVDLFEANPGAGTLALQGRMLDAPHLAQARRLLARARS</sequence>
<evidence type="ECO:0000256" key="5">
    <source>
        <dbReference type="PIRSR" id="PIRSR015582-1"/>
    </source>
</evidence>
<evidence type="ECO:0000256" key="1">
    <source>
        <dbReference type="ARBA" id="ARBA00001946"/>
    </source>
</evidence>
<dbReference type="GO" id="GO:0000287">
    <property type="term" value="F:magnesium ion binding"/>
    <property type="evidence" value="ECO:0007669"/>
    <property type="project" value="TreeGrafter"/>
</dbReference>
<keyword evidence="8" id="KW-0456">Lyase</keyword>
<keyword evidence="3 6" id="KW-0479">Metal-binding</keyword>
<feature type="binding site" evidence="6">
    <location>
        <position position="126"/>
    </location>
    <ligand>
        <name>Mg(2+)</name>
        <dbReference type="ChEBI" id="CHEBI:18420"/>
    </ligand>
</feature>
<dbReference type="AlphaFoldDB" id="A0A317E4U4"/>
<comment type="similarity">
    <text evidence="2">Belongs to the HpcH/HpaI aldolase family.</text>
</comment>
<dbReference type="PANTHER" id="PTHR32308:SF0">
    <property type="entry name" value="HPCH_HPAI ALDOLASE_CITRATE LYASE DOMAIN-CONTAINING PROTEIN"/>
    <property type="match status" value="1"/>
</dbReference>
<comment type="caution">
    <text evidence="8">The sequence shown here is derived from an EMBL/GenBank/DDBJ whole genome shotgun (WGS) entry which is preliminary data.</text>
</comment>
<dbReference type="GO" id="GO:0006107">
    <property type="term" value="P:oxaloacetate metabolic process"/>
    <property type="evidence" value="ECO:0007669"/>
    <property type="project" value="TreeGrafter"/>
</dbReference>
<feature type="domain" description="HpcH/HpaI aldolase/citrate lyase" evidence="7">
    <location>
        <begin position="4"/>
        <end position="226"/>
    </location>
</feature>
<evidence type="ECO:0000256" key="2">
    <source>
        <dbReference type="ARBA" id="ARBA00005568"/>
    </source>
</evidence>
<comment type="cofactor">
    <cofactor evidence="1">
        <name>Mg(2+)</name>
        <dbReference type="ChEBI" id="CHEBI:18420"/>
    </cofactor>
</comment>
<evidence type="ECO:0000313" key="9">
    <source>
        <dbReference type="Proteomes" id="UP000246077"/>
    </source>
</evidence>